<dbReference type="Pfam" id="PF13181">
    <property type="entry name" value="TPR_8"/>
    <property type="match status" value="1"/>
</dbReference>
<dbReference type="Proteomes" id="UP001594288">
    <property type="component" value="Unassembled WGS sequence"/>
</dbReference>
<accession>A0ABV6YP93</accession>
<dbReference type="SUPFAM" id="SSF48452">
    <property type="entry name" value="TPR-like"/>
    <property type="match status" value="1"/>
</dbReference>
<feature type="repeat" description="TPR" evidence="3">
    <location>
        <begin position="82"/>
        <end position="115"/>
    </location>
</feature>
<dbReference type="InterPro" id="IPR019734">
    <property type="entry name" value="TPR_rpt"/>
</dbReference>
<dbReference type="InterPro" id="IPR011990">
    <property type="entry name" value="TPR-like_helical_dom_sf"/>
</dbReference>
<protein>
    <submittedName>
        <fullName evidence="4">Tetratricopeptide repeat protein</fullName>
    </submittedName>
</protein>
<keyword evidence="5" id="KW-1185">Reference proteome</keyword>
<dbReference type="EMBL" id="JBHPEI010000040">
    <property type="protein sequence ID" value="MFC1799889.1"/>
    <property type="molecule type" value="Genomic_DNA"/>
</dbReference>
<evidence type="ECO:0000256" key="1">
    <source>
        <dbReference type="ARBA" id="ARBA00022737"/>
    </source>
</evidence>
<organism evidence="4 5">
    <name type="scientific">Eiseniibacteriota bacterium</name>
    <dbReference type="NCBI Taxonomy" id="2212470"/>
    <lineage>
        <taxon>Bacteria</taxon>
        <taxon>Candidatus Eiseniibacteriota</taxon>
    </lineage>
</organism>
<evidence type="ECO:0000313" key="4">
    <source>
        <dbReference type="EMBL" id="MFC1799889.1"/>
    </source>
</evidence>
<dbReference type="SMART" id="SM00028">
    <property type="entry name" value="TPR"/>
    <property type="match status" value="3"/>
</dbReference>
<dbReference type="Pfam" id="PF13424">
    <property type="entry name" value="TPR_12"/>
    <property type="match status" value="1"/>
</dbReference>
<dbReference type="PROSITE" id="PS50005">
    <property type="entry name" value="TPR"/>
    <property type="match status" value="1"/>
</dbReference>
<comment type="caution">
    <text evidence="4">The sequence shown here is derived from an EMBL/GenBank/DDBJ whole genome shotgun (WGS) entry which is preliminary data.</text>
</comment>
<evidence type="ECO:0000256" key="2">
    <source>
        <dbReference type="ARBA" id="ARBA00022803"/>
    </source>
</evidence>
<proteinExistence type="predicted"/>
<dbReference type="PANTHER" id="PTHR44943">
    <property type="entry name" value="CELLULOSE SYNTHASE OPERON PROTEIN C"/>
    <property type="match status" value="1"/>
</dbReference>
<dbReference type="InterPro" id="IPR051685">
    <property type="entry name" value="Ycf3/AcsC/BcsC/TPR_MFPF"/>
</dbReference>
<name>A0ABV6YP93_UNCEI</name>
<dbReference type="Gene3D" id="1.25.40.10">
    <property type="entry name" value="Tetratricopeptide repeat domain"/>
    <property type="match status" value="1"/>
</dbReference>
<keyword evidence="1" id="KW-0677">Repeat</keyword>
<sequence length="255" mass="28457">MTSKDEKFNFQYEKFPVGDSMRAVTAEEAEAWLLEQFDKSGGKDVGVLEELLLLYLRTRETSKSIAIADQLGKLIDGDGKRSYLLFRYGQIAEQMGDYTAAENLYRNSLSLKPPAADTEYWVNNNLGFCLNTLGRFGEAEEYLKAAIDIYSDRSNAFKNLGLCYRGQERFAEAAEMFVAATRANAADARSLAHLEELIEATPELLESVPGISESLENCRAAVKKARAMAPDFEAYWKALREKHGEEASGEEKNSG</sequence>
<reference evidence="4 5" key="1">
    <citation type="submission" date="2024-09" db="EMBL/GenBank/DDBJ databases">
        <authorList>
            <person name="D'Angelo T."/>
        </authorList>
    </citation>
    <scope>NUCLEOTIDE SEQUENCE [LARGE SCALE GENOMIC DNA]</scope>
    <source>
        <strain evidence="4">SAG AM-311-F02</strain>
    </source>
</reference>
<dbReference type="PANTHER" id="PTHR44943:SF8">
    <property type="entry name" value="TPR REPEAT-CONTAINING PROTEIN MJ0263"/>
    <property type="match status" value="1"/>
</dbReference>
<keyword evidence="2 3" id="KW-0802">TPR repeat</keyword>
<evidence type="ECO:0000256" key="3">
    <source>
        <dbReference type="PROSITE-ProRule" id="PRU00339"/>
    </source>
</evidence>
<gene>
    <name evidence="4" type="ORF">ACFL2Z_03155</name>
</gene>
<evidence type="ECO:0000313" key="5">
    <source>
        <dbReference type="Proteomes" id="UP001594288"/>
    </source>
</evidence>